<dbReference type="Gene3D" id="3.40.50.720">
    <property type="entry name" value="NAD(P)-binding Rossmann-like Domain"/>
    <property type="match status" value="1"/>
</dbReference>
<accession>A0ABQ2BP98</accession>
<sequence>MLEALERTYAGRKVFLTGHTGFKGSWMLKTLQLLGAEVKGYALAPQTESDLYYLINGDQICDSVIADLRDREALKKAVIDFQPDFIFHLAAQPLVRLSYEIPSETFEVNAIGTANLLDGVRLLEKPCSVVLITTDKVYHNNEWEYPYRENDKLGGYDPYSASKACTELVIDSYRNSFFNTKAFEKHKKGIAVGRAGNVIGGGDWSKDRLIPDIAKALSKDEEIIIRNPGSVRPWQHVLEPVVAYLLLGTYLKKDPLKYNQAYNFGPYATDALPVVEMLNLALKSWGGGTYRIEKISDQPHEAGLLKLDISKAIKELGWHPKFNAQIAVQMTIDWYKSFAQDESSIDSFTQAQILSYLDA</sequence>
<dbReference type="InterPro" id="IPR016040">
    <property type="entry name" value="NAD(P)-bd_dom"/>
</dbReference>
<dbReference type="InterPro" id="IPR036291">
    <property type="entry name" value="NAD(P)-bd_dom_sf"/>
</dbReference>
<dbReference type="PANTHER" id="PTHR43000">
    <property type="entry name" value="DTDP-D-GLUCOSE 4,6-DEHYDRATASE-RELATED"/>
    <property type="match status" value="1"/>
</dbReference>
<proteinExistence type="predicted"/>
<reference evidence="3" key="1">
    <citation type="journal article" date="2019" name="Int. J. Syst. Evol. Microbiol.">
        <title>The Global Catalogue of Microorganisms (GCM) 10K type strain sequencing project: providing services to taxonomists for standard genome sequencing and annotation.</title>
        <authorList>
            <consortium name="The Broad Institute Genomics Platform"/>
            <consortium name="The Broad Institute Genome Sequencing Center for Infectious Disease"/>
            <person name="Wu L."/>
            <person name="Ma J."/>
        </authorList>
    </citation>
    <scope>NUCLEOTIDE SEQUENCE [LARGE SCALE GENOMIC DNA]</scope>
    <source>
        <strain evidence="3">CCM 8939</strain>
    </source>
</reference>
<organism evidence="2 3">
    <name type="scientific">Pedobacter mendelii</name>
    <dbReference type="NCBI Taxonomy" id="1908240"/>
    <lineage>
        <taxon>Bacteria</taxon>
        <taxon>Pseudomonadati</taxon>
        <taxon>Bacteroidota</taxon>
        <taxon>Sphingobacteriia</taxon>
        <taxon>Sphingobacteriales</taxon>
        <taxon>Sphingobacteriaceae</taxon>
        <taxon>Pedobacter</taxon>
    </lineage>
</organism>
<evidence type="ECO:0000313" key="2">
    <source>
        <dbReference type="EMBL" id="GGI28247.1"/>
    </source>
</evidence>
<dbReference type="RefSeq" id="WP_188416292.1">
    <property type="nucleotide sequence ID" value="NZ_BMDJ01000010.1"/>
</dbReference>
<dbReference type="CDD" id="cd05252">
    <property type="entry name" value="CDP_GD_SDR_e"/>
    <property type="match status" value="1"/>
</dbReference>
<keyword evidence="3" id="KW-1185">Reference proteome</keyword>
<dbReference type="SUPFAM" id="SSF51735">
    <property type="entry name" value="NAD(P)-binding Rossmann-fold domains"/>
    <property type="match status" value="1"/>
</dbReference>
<dbReference type="EMBL" id="BMDJ01000010">
    <property type="protein sequence ID" value="GGI28247.1"/>
    <property type="molecule type" value="Genomic_DNA"/>
</dbReference>
<dbReference type="Gene3D" id="3.90.25.10">
    <property type="entry name" value="UDP-galactose 4-epimerase, domain 1"/>
    <property type="match status" value="1"/>
</dbReference>
<dbReference type="InterPro" id="IPR013445">
    <property type="entry name" value="CDP_4_6_deHydtase"/>
</dbReference>
<evidence type="ECO:0000259" key="1">
    <source>
        <dbReference type="Pfam" id="PF16363"/>
    </source>
</evidence>
<dbReference type="Proteomes" id="UP000645390">
    <property type="component" value="Unassembled WGS sequence"/>
</dbReference>
<dbReference type="NCBIfam" id="TIGR02622">
    <property type="entry name" value="CDP_4_6_dhtase"/>
    <property type="match status" value="1"/>
</dbReference>
<feature type="domain" description="NAD(P)-binding" evidence="1">
    <location>
        <begin position="16"/>
        <end position="330"/>
    </location>
</feature>
<evidence type="ECO:0000313" key="3">
    <source>
        <dbReference type="Proteomes" id="UP000645390"/>
    </source>
</evidence>
<dbReference type="Pfam" id="PF16363">
    <property type="entry name" value="GDP_Man_Dehyd"/>
    <property type="match status" value="1"/>
</dbReference>
<protein>
    <submittedName>
        <fullName evidence="2">CDP-glucose 4,6-dehydratase</fullName>
    </submittedName>
</protein>
<gene>
    <name evidence="2" type="primary">rfbG</name>
    <name evidence="2" type="ORF">GCM10008119_31690</name>
</gene>
<name>A0ABQ2BP98_9SPHI</name>
<comment type="caution">
    <text evidence="2">The sequence shown here is derived from an EMBL/GenBank/DDBJ whole genome shotgun (WGS) entry which is preliminary data.</text>
</comment>